<dbReference type="AlphaFoldDB" id="A0A7S3HWI0"/>
<organism evidence="4">
    <name type="scientific">Favella ehrenbergii</name>
    <dbReference type="NCBI Taxonomy" id="182087"/>
    <lineage>
        <taxon>Eukaryota</taxon>
        <taxon>Sar</taxon>
        <taxon>Alveolata</taxon>
        <taxon>Ciliophora</taxon>
        <taxon>Intramacronucleata</taxon>
        <taxon>Spirotrichea</taxon>
        <taxon>Choreotrichia</taxon>
        <taxon>Tintinnida</taxon>
        <taxon>Xystonellidae</taxon>
        <taxon>Favella</taxon>
    </lineage>
</organism>
<proteinExistence type="predicted"/>
<sequence length="110" mass="12309">MFMSLSNDVEETAKFIKSVTYHLHPTFKPSVIKVSEAPFLLSRLGWGYFDVEMEVEFQPSTGLGKKNLVHELCFDEDGKTQSFLIEANAENDANFAASLAAQMDKLTVSK</sequence>
<dbReference type="Pfam" id="PF03366">
    <property type="entry name" value="YEATS"/>
    <property type="match status" value="1"/>
</dbReference>
<dbReference type="Gene3D" id="2.60.40.1970">
    <property type="entry name" value="YEATS domain"/>
    <property type="match status" value="1"/>
</dbReference>
<dbReference type="GO" id="GO:0005634">
    <property type="term" value="C:nucleus"/>
    <property type="evidence" value="ECO:0007669"/>
    <property type="project" value="UniProtKB-SubCell"/>
</dbReference>
<evidence type="ECO:0000256" key="2">
    <source>
        <dbReference type="PROSITE-ProRule" id="PRU00376"/>
    </source>
</evidence>
<dbReference type="PROSITE" id="PS51037">
    <property type="entry name" value="YEATS"/>
    <property type="match status" value="1"/>
</dbReference>
<protein>
    <recommendedName>
        <fullName evidence="3">YEATS domain-containing protein</fullName>
    </recommendedName>
</protein>
<name>A0A7S3HWI0_9SPIT</name>
<gene>
    <name evidence="4" type="ORF">FEHR0123_LOCUS1447</name>
</gene>
<keyword evidence="1 2" id="KW-0539">Nucleus</keyword>
<evidence type="ECO:0000313" key="4">
    <source>
        <dbReference type="EMBL" id="CAE0306541.1"/>
    </source>
</evidence>
<dbReference type="InterPro" id="IPR038704">
    <property type="entry name" value="YEAST_sf"/>
</dbReference>
<evidence type="ECO:0000256" key="1">
    <source>
        <dbReference type="ARBA" id="ARBA00023242"/>
    </source>
</evidence>
<dbReference type="PANTHER" id="PTHR23195">
    <property type="entry name" value="YEATS DOMAIN"/>
    <property type="match status" value="1"/>
</dbReference>
<dbReference type="GO" id="GO:0006355">
    <property type="term" value="P:regulation of DNA-templated transcription"/>
    <property type="evidence" value="ECO:0007669"/>
    <property type="project" value="InterPro"/>
</dbReference>
<comment type="subcellular location">
    <subcellularLocation>
        <location evidence="2">Nucleus</location>
    </subcellularLocation>
</comment>
<feature type="domain" description="YEATS" evidence="3">
    <location>
        <begin position="1"/>
        <end position="110"/>
    </location>
</feature>
<evidence type="ECO:0000259" key="3">
    <source>
        <dbReference type="PROSITE" id="PS51037"/>
    </source>
</evidence>
<dbReference type="InterPro" id="IPR005033">
    <property type="entry name" value="YEATS"/>
</dbReference>
<dbReference type="InterPro" id="IPR055129">
    <property type="entry name" value="YEATS_dom"/>
</dbReference>
<accession>A0A7S3HWI0</accession>
<reference evidence="4" key="1">
    <citation type="submission" date="2021-01" db="EMBL/GenBank/DDBJ databases">
        <authorList>
            <person name="Corre E."/>
            <person name="Pelletier E."/>
            <person name="Niang G."/>
            <person name="Scheremetjew M."/>
            <person name="Finn R."/>
            <person name="Kale V."/>
            <person name="Holt S."/>
            <person name="Cochrane G."/>
            <person name="Meng A."/>
            <person name="Brown T."/>
            <person name="Cohen L."/>
        </authorList>
    </citation>
    <scope>NUCLEOTIDE SEQUENCE</scope>
    <source>
        <strain evidence="4">Fehren 1</strain>
    </source>
</reference>
<dbReference type="EMBL" id="HBIE01004733">
    <property type="protein sequence ID" value="CAE0306541.1"/>
    <property type="molecule type" value="Transcribed_RNA"/>
</dbReference>